<name>A0AAX6HQV7_IRIPA</name>
<feature type="compositionally biased region" description="Polar residues" evidence="1">
    <location>
        <begin position="23"/>
        <end position="47"/>
    </location>
</feature>
<reference evidence="2" key="1">
    <citation type="journal article" date="2023" name="GigaByte">
        <title>Genome assembly of the bearded iris, Iris pallida Lam.</title>
        <authorList>
            <person name="Bruccoleri R.E."/>
            <person name="Oakeley E.J."/>
            <person name="Faust A.M.E."/>
            <person name="Altorfer M."/>
            <person name="Dessus-Babus S."/>
            <person name="Burckhardt D."/>
            <person name="Oertli M."/>
            <person name="Naumann U."/>
            <person name="Petersen F."/>
            <person name="Wong J."/>
        </authorList>
    </citation>
    <scope>NUCLEOTIDE SEQUENCE</scope>
    <source>
        <strain evidence="2">GSM-AAB239-AS_SAM_17_03QT</strain>
    </source>
</reference>
<dbReference type="AlphaFoldDB" id="A0AAX6HQV7"/>
<dbReference type="Proteomes" id="UP001140949">
    <property type="component" value="Unassembled WGS sequence"/>
</dbReference>
<sequence length="75" mass="8475">METDIITLKEEMAIIKKIIKSNPPRTTHQSSSSVHGTSKVPEQSNLPKTYLLKDFKRKHVAFGRLNSDTPPNEDV</sequence>
<organism evidence="2 3">
    <name type="scientific">Iris pallida</name>
    <name type="common">Sweet iris</name>
    <dbReference type="NCBI Taxonomy" id="29817"/>
    <lineage>
        <taxon>Eukaryota</taxon>
        <taxon>Viridiplantae</taxon>
        <taxon>Streptophyta</taxon>
        <taxon>Embryophyta</taxon>
        <taxon>Tracheophyta</taxon>
        <taxon>Spermatophyta</taxon>
        <taxon>Magnoliopsida</taxon>
        <taxon>Liliopsida</taxon>
        <taxon>Asparagales</taxon>
        <taxon>Iridaceae</taxon>
        <taxon>Iridoideae</taxon>
        <taxon>Irideae</taxon>
        <taxon>Iris</taxon>
    </lineage>
</organism>
<comment type="caution">
    <text evidence="2">The sequence shown here is derived from an EMBL/GenBank/DDBJ whole genome shotgun (WGS) entry which is preliminary data.</text>
</comment>
<feature type="region of interest" description="Disordered" evidence="1">
    <location>
        <begin position="20"/>
        <end position="48"/>
    </location>
</feature>
<dbReference type="EMBL" id="JANAVB010007399">
    <property type="protein sequence ID" value="KAJ6842894.1"/>
    <property type="molecule type" value="Genomic_DNA"/>
</dbReference>
<protein>
    <submittedName>
        <fullName evidence="2">Uncharacterized protein</fullName>
    </submittedName>
</protein>
<evidence type="ECO:0000256" key="1">
    <source>
        <dbReference type="SAM" id="MobiDB-lite"/>
    </source>
</evidence>
<reference evidence="2" key="2">
    <citation type="submission" date="2023-04" db="EMBL/GenBank/DDBJ databases">
        <authorList>
            <person name="Bruccoleri R.E."/>
            <person name="Oakeley E.J."/>
            <person name="Faust A.-M."/>
            <person name="Dessus-Babus S."/>
            <person name="Altorfer M."/>
            <person name="Burckhardt D."/>
            <person name="Oertli M."/>
            <person name="Naumann U."/>
            <person name="Petersen F."/>
            <person name="Wong J."/>
        </authorList>
    </citation>
    <scope>NUCLEOTIDE SEQUENCE</scope>
    <source>
        <strain evidence="2">GSM-AAB239-AS_SAM_17_03QT</strain>
        <tissue evidence="2">Leaf</tissue>
    </source>
</reference>
<proteinExistence type="predicted"/>
<evidence type="ECO:0000313" key="2">
    <source>
        <dbReference type="EMBL" id="KAJ6842894.1"/>
    </source>
</evidence>
<gene>
    <name evidence="2" type="ORF">M6B38_299115</name>
</gene>
<keyword evidence="3" id="KW-1185">Reference proteome</keyword>
<evidence type="ECO:0000313" key="3">
    <source>
        <dbReference type="Proteomes" id="UP001140949"/>
    </source>
</evidence>
<accession>A0AAX6HQV7</accession>